<name>A0A835C3A6_9POAL</name>
<evidence type="ECO:0000313" key="3">
    <source>
        <dbReference type="Proteomes" id="UP000636709"/>
    </source>
</evidence>
<evidence type="ECO:0000256" key="1">
    <source>
        <dbReference type="SAM" id="MobiDB-lite"/>
    </source>
</evidence>
<accession>A0A835C3A6</accession>
<dbReference type="OrthoDB" id="2020758at2759"/>
<protein>
    <submittedName>
        <fullName evidence="2">Uncharacterized protein</fullName>
    </submittedName>
</protein>
<feature type="compositionally biased region" description="Basic and acidic residues" evidence="1">
    <location>
        <begin position="203"/>
        <end position="221"/>
    </location>
</feature>
<dbReference type="EMBL" id="JACEFO010001756">
    <property type="protein sequence ID" value="KAF8708487.1"/>
    <property type="molecule type" value="Genomic_DNA"/>
</dbReference>
<reference evidence="2" key="1">
    <citation type="submission" date="2020-07" db="EMBL/GenBank/DDBJ databases">
        <title>Genome sequence and genetic diversity analysis of an under-domesticated orphan crop, white fonio (Digitaria exilis).</title>
        <authorList>
            <person name="Bennetzen J.L."/>
            <person name="Chen S."/>
            <person name="Ma X."/>
            <person name="Wang X."/>
            <person name="Yssel A.E.J."/>
            <person name="Chaluvadi S.R."/>
            <person name="Johnson M."/>
            <person name="Gangashetty P."/>
            <person name="Hamidou F."/>
            <person name="Sanogo M.D."/>
            <person name="Zwaenepoel A."/>
            <person name="Wallace J."/>
            <person name="Van De Peer Y."/>
            <person name="Van Deynze A."/>
        </authorList>
    </citation>
    <scope>NUCLEOTIDE SEQUENCE</scope>
    <source>
        <tissue evidence="2">Leaves</tissue>
    </source>
</reference>
<dbReference type="Proteomes" id="UP000636709">
    <property type="component" value="Unassembled WGS sequence"/>
</dbReference>
<organism evidence="2 3">
    <name type="scientific">Digitaria exilis</name>
    <dbReference type="NCBI Taxonomy" id="1010633"/>
    <lineage>
        <taxon>Eukaryota</taxon>
        <taxon>Viridiplantae</taxon>
        <taxon>Streptophyta</taxon>
        <taxon>Embryophyta</taxon>
        <taxon>Tracheophyta</taxon>
        <taxon>Spermatophyta</taxon>
        <taxon>Magnoliopsida</taxon>
        <taxon>Liliopsida</taxon>
        <taxon>Poales</taxon>
        <taxon>Poaceae</taxon>
        <taxon>PACMAD clade</taxon>
        <taxon>Panicoideae</taxon>
        <taxon>Panicodae</taxon>
        <taxon>Paniceae</taxon>
        <taxon>Anthephorinae</taxon>
        <taxon>Digitaria</taxon>
    </lineage>
</organism>
<feature type="region of interest" description="Disordered" evidence="1">
    <location>
        <begin position="197"/>
        <end position="221"/>
    </location>
</feature>
<comment type="caution">
    <text evidence="2">The sequence shown here is derived from an EMBL/GenBank/DDBJ whole genome shotgun (WGS) entry which is preliminary data.</text>
</comment>
<dbReference type="AlphaFoldDB" id="A0A835C3A6"/>
<evidence type="ECO:0000313" key="2">
    <source>
        <dbReference type="EMBL" id="KAF8708487.1"/>
    </source>
</evidence>
<proteinExistence type="predicted"/>
<keyword evidence="3" id="KW-1185">Reference proteome</keyword>
<gene>
    <name evidence="2" type="ORF">HU200_029850</name>
</gene>
<sequence>MGKKAPPKGELEKNLRKSKSPRLDLLASVAAAVAPEASDLIELDAAETSGNNRCDHILTDVDRRRLGVSLLSKKAGTCVGCRREDAEGPQRGYCFNCNAEVEMPVEFEVDGHVIGIDVIRDVVSWLPDTQDRLRARMIVLRTHPQFLANEQSNFEKMQTLAESDDSHLGSESKEVIVEATPKPLEVGMYLRENRSFKSTAESAKAKEAPEQNKKQEYRNSD</sequence>